<accession>A0AAD2JHL5</accession>
<gene>
    <name evidence="2" type="ORF">CYCCA115_LOCUS13134</name>
</gene>
<feature type="region of interest" description="Disordered" evidence="1">
    <location>
        <begin position="141"/>
        <end position="165"/>
    </location>
</feature>
<feature type="compositionally biased region" description="Polar residues" evidence="1">
    <location>
        <begin position="79"/>
        <end position="91"/>
    </location>
</feature>
<organism evidence="2 3">
    <name type="scientific">Cylindrotheca closterium</name>
    <dbReference type="NCBI Taxonomy" id="2856"/>
    <lineage>
        <taxon>Eukaryota</taxon>
        <taxon>Sar</taxon>
        <taxon>Stramenopiles</taxon>
        <taxon>Ochrophyta</taxon>
        <taxon>Bacillariophyta</taxon>
        <taxon>Bacillariophyceae</taxon>
        <taxon>Bacillariophycidae</taxon>
        <taxon>Bacillariales</taxon>
        <taxon>Bacillariaceae</taxon>
        <taxon>Cylindrotheca</taxon>
    </lineage>
</organism>
<protein>
    <submittedName>
        <fullName evidence="2">Uncharacterized protein</fullName>
    </submittedName>
</protein>
<comment type="caution">
    <text evidence="2">The sequence shown here is derived from an EMBL/GenBank/DDBJ whole genome shotgun (WGS) entry which is preliminary data.</text>
</comment>
<dbReference type="Proteomes" id="UP001295423">
    <property type="component" value="Unassembled WGS sequence"/>
</dbReference>
<feature type="compositionally biased region" description="Basic and acidic residues" evidence="1">
    <location>
        <begin position="156"/>
        <end position="165"/>
    </location>
</feature>
<feature type="region of interest" description="Disordered" evidence="1">
    <location>
        <begin position="78"/>
        <end position="101"/>
    </location>
</feature>
<reference evidence="2" key="1">
    <citation type="submission" date="2023-08" db="EMBL/GenBank/DDBJ databases">
        <authorList>
            <person name="Audoor S."/>
            <person name="Bilcke G."/>
        </authorList>
    </citation>
    <scope>NUCLEOTIDE SEQUENCE</scope>
</reference>
<dbReference type="EMBL" id="CAKOGP040001787">
    <property type="protein sequence ID" value="CAJ1951568.1"/>
    <property type="molecule type" value="Genomic_DNA"/>
</dbReference>
<name>A0AAD2JHL5_9STRA</name>
<dbReference type="AlphaFoldDB" id="A0AAD2JHL5"/>
<evidence type="ECO:0000256" key="1">
    <source>
        <dbReference type="SAM" id="MobiDB-lite"/>
    </source>
</evidence>
<evidence type="ECO:0000313" key="2">
    <source>
        <dbReference type="EMBL" id="CAJ1951568.1"/>
    </source>
</evidence>
<proteinExistence type="predicted"/>
<keyword evidence="3" id="KW-1185">Reference proteome</keyword>
<sequence length="165" mass="18481">MRPLTGEAVAASSHEMHNQYGATDEFLKEANWINNVHMDEGRCVLTYMWGDLFRRSNAEGSILHDKLGKKGMEAPYLSSHYSNRGPNSRYSNGILGGERGSKMMTNSAARNHVGNSERRAPLPEQHIANREISKQLLVNSERIPPQPELHTPSRVTLDEESKIAV</sequence>
<evidence type="ECO:0000313" key="3">
    <source>
        <dbReference type="Proteomes" id="UP001295423"/>
    </source>
</evidence>